<dbReference type="Proteomes" id="UP001165064">
    <property type="component" value="Unassembled WGS sequence"/>
</dbReference>
<evidence type="ECO:0000313" key="2">
    <source>
        <dbReference type="Proteomes" id="UP001165064"/>
    </source>
</evidence>
<name>A0ACB5T5P8_AMBMO</name>
<evidence type="ECO:0000313" key="1">
    <source>
        <dbReference type="EMBL" id="GME82190.1"/>
    </source>
</evidence>
<gene>
    <name evidence="1" type="ORF">Amon02_000537600</name>
</gene>
<protein>
    <submittedName>
        <fullName evidence="1">Unnamed protein product</fullName>
    </submittedName>
</protein>
<comment type="caution">
    <text evidence="1">The sequence shown here is derived from an EMBL/GenBank/DDBJ whole genome shotgun (WGS) entry which is preliminary data.</text>
</comment>
<proteinExistence type="predicted"/>
<keyword evidence="2" id="KW-1185">Reference proteome</keyword>
<accession>A0ACB5T5P8</accession>
<dbReference type="EMBL" id="BSXS01003934">
    <property type="protein sequence ID" value="GME82190.1"/>
    <property type="molecule type" value="Genomic_DNA"/>
</dbReference>
<reference evidence="1" key="1">
    <citation type="submission" date="2023-04" db="EMBL/GenBank/DDBJ databases">
        <title>Ambrosiozyma monospora NBRC 10751.</title>
        <authorList>
            <person name="Ichikawa N."/>
            <person name="Sato H."/>
            <person name="Tonouchi N."/>
        </authorList>
    </citation>
    <scope>NUCLEOTIDE SEQUENCE</scope>
    <source>
        <strain evidence="1">NBRC 10751</strain>
    </source>
</reference>
<organism evidence="1 2">
    <name type="scientific">Ambrosiozyma monospora</name>
    <name type="common">Yeast</name>
    <name type="synonym">Endomycopsis monosporus</name>
    <dbReference type="NCBI Taxonomy" id="43982"/>
    <lineage>
        <taxon>Eukaryota</taxon>
        <taxon>Fungi</taxon>
        <taxon>Dikarya</taxon>
        <taxon>Ascomycota</taxon>
        <taxon>Saccharomycotina</taxon>
        <taxon>Pichiomycetes</taxon>
        <taxon>Pichiales</taxon>
        <taxon>Pichiaceae</taxon>
        <taxon>Ambrosiozyma</taxon>
    </lineage>
</organism>
<sequence>MKKYEDEIQKMDDKIAQLKKESEMMENMIKKMESESGTATVSSAGAVLQDTTTASSNNRDGDGGGGGL</sequence>